<gene>
    <name evidence="1" type="ORF">F7731_00030</name>
</gene>
<accession>A0A6L3VAB9</accession>
<proteinExistence type="predicted"/>
<evidence type="ECO:0000313" key="2">
    <source>
        <dbReference type="Proteomes" id="UP000481030"/>
    </source>
</evidence>
<comment type="caution">
    <text evidence="1">The sequence shown here is derived from an EMBL/GenBank/DDBJ whole genome shotgun (WGS) entry which is preliminary data.</text>
</comment>
<dbReference type="Proteomes" id="UP000481030">
    <property type="component" value="Unassembled WGS sequence"/>
</dbReference>
<sequence length="100" mass="11281">MFATADMVAEYIGSSKTTILSRVKEFYGSFREAIVQIRGSYINDTINGSSVIANMLHSKLDEIYNVVGIREKTFPNLINPLTKAQLRIDYFIDEISLAIE</sequence>
<name>A0A6L3VAB9_9BACI</name>
<dbReference type="EMBL" id="WBOS01000001">
    <property type="protein sequence ID" value="KAB2338009.1"/>
    <property type="molecule type" value="Genomic_DNA"/>
</dbReference>
<keyword evidence="2" id="KW-1185">Reference proteome</keyword>
<protein>
    <submittedName>
        <fullName evidence="1">Uncharacterized protein</fullName>
    </submittedName>
</protein>
<organism evidence="1 2">
    <name type="scientific">Cytobacillus depressus</name>
    <dbReference type="NCBI Taxonomy" id="1602942"/>
    <lineage>
        <taxon>Bacteria</taxon>
        <taxon>Bacillati</taxon>
        <taxon>Bacillota</taxon>
        <taxon>Bacilli</taxon>
        <taxon>Bacillales</taxon>
        <taxon>Bacillaceae</taxon>
        <taxon>Cytobacillus</taxon>
    </lineage>
</organism>
<reference evidence="1 2" key="1">
    <citation type="journal article" date="2016" name="Antonie Van Leeuwenhoek">
        <title>Bacillus depressus sp. nov., isolated from soil of a sunflower field.</title>
        <authorList>
            <person name="Wei X."/>
            <person name="Xin D."/>
            <person name="Xin Y."/>
            <person name="Zhang H."/>
            <person name="Wang T."/>
            <person name="Zhang J."/>
        </authorList>
    </citation>
    <scope>NUCLEOTIDE SEQUENCE [LARGE SCALE GENOMIC DNA]</scope>
    <source>
        <strain evidence="1 2">BZ1</strain>
    </source>
</reference>
<dbReference type="RefSeq" id="WP_151532730.1">
    <property type="nucleotide sequence ID" value="NZ_WBOS01000001.1"/>
</dbReference>
<evidence type="ECO:0000313" key="1">
    <source>
        <dbReference type="EMBL" id="KAB2338009.1"/>
    </source>
</evidence>
<dbReference type="AlphaFoldDB" id="A0A6L3VAB9"/>